<evidence type="ECO:0000256" key="1">
    <source>
        <dbReference type="SAM" id="Phobius"/>
    </source>
</evidence>
<proteinExistence type="predicted"/>
<dbReference type="EMBL" id="LNQP01000041">
    <property type="protein sequence ID" value="KSU87553.1"/>
    <property type="molecule type" value="Genomic_DNA"/>
</dbReference>
<keyword evidence="1" id="KW-1133">Transmembrane helix</keyword>
<accession>A0A0V8JKL7</accession>
<sequence length="71" mass="7843">MKDKKKQKIIMSLIIAIVALLVTSFILFFKGYYGASLGVGGVFFVLATALGQWSSTKNEDYVYRKSGGPYL</sequence>
<keyword evidence="3" id="KW-1185">Reference proteome</keyword>
<organism evidence="2 3">
    <name type="scientific">Priestia veravalensis</name>
    <dbReference type="NCBI Taxonomy" id="1414648"/>
    <lineage>
        <taxon>Bacteria</taxon>
        <taxon>Bacillati</taxon>
        <taxon>Bacillota</taxon>
        <taxon>Bacilli</taxon>
        <taxon>Bacillales</taxon>
        <taxon>Bacillaceae</taxon>
        <taxon>Priestia</taxon>
    </lineage>
</organism>
<evidence type="ECO:0000313" key="2">
    <source>
        <dbReference type="EMBL" id="KSU87553.1"/>
    </source>
</evidence>
<feature type="transmembrane region" description="Helical" evidence="1">
    <location>
        <begin position="9"/>
        <end position="29"/>
    </location>
</feature>
<reference evidence="2 3" key="1">
    <citation type="submission" date="2015-11" db="EMBL/GenBank/DDBJ databases">
        <title>Bacillus caseinolyticus sp nov.</title>
        <authorList>
            <person name="Dastager S.G."/>
            <person name="Mawlankar R."/>
        </authorList>
    </citation>
    <scope>NUCLEOTIDE SEQUENCE [LARGE SCALE GENOMIC DNA]</scope>
    <source>
        <strain evidence="2 3">SGD-V-76</strain>
    </source>
</reference>
<keyword evidence="1" id="KW-0472">Membrane</keyword>
<name>A0A0V8JKL7_9BACI</name>
<gene>
    <name evidence="2" type="ORF">AS180_12570</name>
</gene>
<dbReference type="AlphaFoldDB" id="A0A0V8JKL7"/>
<comment type="caution">
    <text evidence="2">The sequence shown here is derived from an EMBL/GenBank/DDBJ whole genome shotgun (WGS) entry which is preliminary data.</text>
</comment>
<evidence type="ECO:0000313" key="3">
    <source>
        <dbReference type="Proteomes" id="UP000053681"/>
    </source>
</evidence>
<keyword evidence="1" id="KW-0812">Transmembrane</keyword>
<dbReference type="Proteomes" id="UP000053681">
    <property type="component" value="Unassembled WGS sequence"/>
</dbReference>
<feature type="transmembrane region" description="Helical" evidence="1">
    <location>
        <begin position="35"/>
        <end position="55"/>
    </location>
</feature>
<protein>
    <submittedName>
        <fullName evidence="2">Uncharacterized protein</fullName>
    </submittedName>
</protein>